<reference evidence="1 2" key="1">
    <citation type="journal article" date="2015" name="Genome Biol. Evol.">
        <title>Phylogenomic analyses indicate that early fungi evolved digesting cell walls of algal ancestors of land plants.</title>
        <authorList>
            <person name="Chang Y."/>
            <person name="Wang S."/>
            <person name="Sekimoto S."/>
            <person name="Aerts A.L."/>
            <person name="Choi C."/>
            <person name="Clum A."/>
            <person name="LaButti K.M."/>
            <person name="Lindquist E.A."/>
            <person name="Yee Ngan C."/>
            <person name="Ohm R.A."/>
            <person name="Salamov A.A."/>
            <person name="Grigoriev I.V."/>
            <person name="Spatafora J.W."/>
            <person name="Berbee M.L."/>
        </authorList>
    </citation>
    <scope>NUCLEOTIDE SEQUENCE [LARGE SCALE GENOMIC DNA]</scope>
    <source>
        <strain evidence="1 2">JEL478</strain>
    </source>
</reference>
<dbReference type="Proteomes" id="UP000070544">
    <property type="component" value="Unassembled WGS sequence"/>
</dbReference>
<protein>
    <submittedName>
        <fullName evidence="1">Uncharacterized protein</fullName>
    </submittedName>
</protein>
<keyword evidence="2" id="KW-1185">Reference proteome</keyword>
<accession>A0A139ADQ7</accession>
<organism evidence="1 2">
    <name type="scientific">Gonapodya prolifera (strain JEL478)</name>
    <name type="common">Monoblepharis prolifera</name>
    <dbReference type="NCBI Taxonomy" id="1344416"/>
    <lineage>
        <taxon>Eukaryota</taxon>
        <taxon>Fungi</taxon>
        <taxon>Fungi incertae sedis</taxon>
        <taxon>Chytridiomycota</taxon>
        <taxon>Chytridiomycota incertae sedis</taxon>
        <taxon>Monoblepharidomycetes</taxon>
        <taxon>Monoblepharidales</taxon>
        <taxon>Gonapodyaceae</taxon>
        <taxon>Gonapodya</taxon>
    </lineage>
</organism>
<sequence length="129" mass="14390">MSGRVECASQLSEPTIERYGIPSGFASYIPNFASISSVYFTIESDMLPSTYRISCPRPARDPFGFAWKTSSTCTSASPPSGVTNRHGSFLWLYHRQHLSFLPAVLLQDVIRDIISRSDLVLGQEEEQEP</sequence>
<dbReference type="AlphaFoldDB" id="A0A139ADQ7"/>
<evidence type="ECO:0000313" key="1">
    <source>
        <dbReference type="EMBL" id="KXS14553.1"/>
    </source>
</evidence>
<evidence type="ECO:0000313" key="2">
    <source>
        <dbReference type="Proteomes" id="UP000070544"/>
    </source>
</evidence>
<dbReference type="EMBL" id="KQ965768">
    <property type="protein sequence ID" value="KXS14553.1"/>
    <property type="molecule type" value="Genomic_DNA"/>
</dbReference>
<gene>
    <name evidence="1" type="ORF">M427DRAFT_338890</name>
</gene>
<name>A0A139ADQ7_GONPJ</name>
<proteinExistence type="predicted"/>